<dbReference type="OrthoDB" id="60204at2759"/>
<sequence length="296" mass="32455">MSIEVAKAIGFETEEVKALCTDRDAILYSLGIGYSSDPMNAEELPYTYELHEDFKVFPTYTTCLHKTDIFKALTSCPGIPNFNPMMLLHGEQRIQVLRPLKAGVEYVTKGKIANISDKGKGALIQFDLLSSEVDAQGKKTLAFVNTLSLFIRGLGGFGHKGNPVENIPATPKRPACKEVKQVTTPNQAIIYRLSGDINPLHIDPNMAALGGFDKPILHGLCTYGICAKAAIQTFTQGNGDTLKNMAARFTSHVFPGETLLISLWKEGTRVQFSAKTQERGIEVIVGFVEFNEKAKL</sequence>
<feature type="domain" description="Peroxisomal multifunctional enzyme type 2-like N-terminal" evidence="2">
    <location>
        <begin position="21"/>
        <end position="153"/>
    </location>
</feature>
<dbReference type="GO" id="GO:0044594">
    <property type="term" value="F:17-beta-hydroxysteroid dehydrogenase (NAD+) activity"/>
    <property type="evidence" value="ECO:0007669"/>
    <property type="project" value="TreeGrafter"/>
</dbReference>
<dbReference type="PANTHER" id="PTHR13078:SF56">
    <property type="entry name" value="PEROXISOMAL MULTIFUNCTIONAL ENZYME TYPE 2"/>
    <property type="match status" value="1"/>
</dbReference>
<dbReference type="CDD" id="cd03448">
    <property type="entry name" value="HDE_HSD"/>
    <property type="match status" value="1"/>
</dbReference>
<dbReference type="Pfam" id="PF01575">
    <property type="entry name" value="MaoC_dehydratas"/>
    <property type="match status" value="1"/>
</dbReference>
<evidence type="ECO:0000259" key="1">
    <source>
        <dbReference type="Pfam" id="PF01575"/>
    </source>
</evidence>
<dbReference type="EMBL" id="CAJJDP010000007">
    <property type="protein sequence ID" value="CAD8137259.1"/>
    <property type="molecule type" value="Genomic_DNA"/>
</dbReference>
<dbReference type="GO" id="GO:0004300">
    <property type="term" value="F:enoyl-CoA hydratase activity"/>
    <property type="evidence" value="ECO:0007669"/>
    <property type="project" value="TreeGrafter"/>
</dbReference>
<evidence type="ECO:0008006" key="5">
    <source>
        <dbReference type="Google" id="ProtNLM"/>
    </source>
</evidence>
<dbReference type="InterPro" id="IPR002539">
    <property type="entry name" value="MaoC-like_dom"/>
</dbReference>
<dbReference type="Pfam" id="PF22622">
    <property type="entry name" value="MFE-2_hydrat-2_N"/>
    <property type="match status" value="1"/>
</dbReference>
<dbReference type="Proteomes" id="UP000683925">
    <property type="component" value="Unassembled WGS sequence"/>
</dbReference>
<evidence type="ECO:0000259" key="2">
    <source>
        <dbReference type="Pfam" id="PF22622"/>
    </source>
</evidence>
<protein>
    <recommendedName>
        <fullName evidence="5">Hydroxysteroid 17-beta dehydrogenase 4</fullName>
    </recommendedName>
</protein>
<evidence type="ECO:0000313" key="3">
    <source>
        <dbReference type="EMBL" id="CAD8137259.1"/>
    </source>
</evidence>
<dbReference type="GO" id="GO:0006635">
    <property type="term" value="P:fatty acid beta-oxidation"/>
    <property type="evidence" value="ECO:0007669"/>
    <property type="project" value="TreeGrafter"/>
</dbReference>
<feature type="domain" description="MaoC-like" evidence="1">
    <location>
        <begin position="169"/>
        <end position="284"/>
    </location>
</feature>
<organism evidence="3 4">
    <name type="scientific">Paramecium octaurelia</name>
    <dbReference type="NCBI Taxonomy" id="43137"/>
    <lineage>
        <taxon>Eukaryota</taxon>
        <taxon>Sar</taxon>
        <taxon>Alveolata</taxon>
        <taxon>Ciliophora</taxon>
        <taxon>Intramacronucleata</taxon>
        <taxon>Oligohymenophorea</taxon>
        <taxon>Peniculida</taxon>
        <taxon>Parameciidae</taxon>
        <taxon>Paramecium</taxon>
    </lineage>
</organism>
<comment type="caution">
    <text evidence="3">The sequence shown here is derived from an EMBL/GenBank/DDBJ whole genome shotgun (WGS) entry which is preliminary data.</text>
</comment>
<dbReference type="PANTHER" id="PTHR13078">
    <property type="entry name" value="PEROXISOMAL MULTIFUNCTIONAL ENZYME TYPE 2-RELATED"/>
    <property type="match status" value="1"/>
</dbReference>
<gene>
    <name evidence="3" type="ORF">POCTA_138.1.T0080292</name>
</gene>
<dbReference type="OMA" id="FKHTDQE"/>
<reference evidence="3" key="1">
    <citation type="submission" date="2021-01" db="EMBL/GenBank/DDBJ databases">
        <authorList>
            <consortium name="Genoscope - CEA"/>
            <person name="William W."/>
        </authorList>
    </citation>
    <scope>NUCLEOTIDE SEQUENCE</scope>
</reference>
<keyword evidence="4" id="KW-1185">Reference proteome</keyword>
<evidence type="ECO:0000313" key="4">
    <source>
        <dbReference type="Proteomes" id="UP000683925"/>
    </source>
</evidence>
<accession>A0A8S1SDM2</accession>
<name>A0A8S1SDM2_PAROT</name>
<proteinExistence type="predicted"/>
<dbReference type="AlphaFoldDB" id="A0A8S1SDM2"/>
<dbReference type="InterPro" id="IPR054357">
    <property type="entry name" value="MFE-2_N"/>
</dbReference>
<dbReference type="GO" id="GO:0005777">
    <property type="term" value="C:peroxisome"/>
    <property type="evidence" value="ECO:0007669"/>
    <property type="project" value="TreeGrafter"/>
</dbReference>
<dbReference type="GO" id="GO:0003857">
    <property type="term" value="F:(3S)-3-hydroxyacyl-CoA dehydrogenase (NAD+) activity"/>
    <property type="evidence" value="ECO:0007669"/>
    <property type="project" value="TreeGrafter"/>
</dbReference>